<feature type="region of interest" description="Disordered" evidence="1">
    <location>
        <begin position="1"/>
        <end position="22"/>
    </location>
</feature>
<evidence type="ECO:0000256" key="1">
    <source>
        <dbReference type="SAM" id="MobiDB-lite"/>
    </source>
</evidence>
<dbReference type="GeneID" id="83201169"/>
<keyword evidence="2" id="KW-0472">Membrane</keyword>
<feature type="transmembrane region" description="Helical" evidence="2">
    <location>
        <begin position="179"/>
        <end position="200"/>
    </location>
</feature>
<reference evidence="3" key="2">
    <citation type="journal article" date="2023" name="IMA Fungus">
        <title>Comparative genomic study of the Penicillium genus elucidates a diverse pangenome and 15 lateral gene transfer events.</title>
        <authorList>
            <person name="Petersen C."/>
            <person name="Sorensen T."/>
            <person name="Nielsen M.R."/>
            <person name="Sondergaard T.E."/>
            <person name="Sorensen J.L."/>
            <person name="Fitzpatrick D.A."/>
            <person name="Frisvad J.C."/>
            <person name="Nielsen K.L."/>
        </authorList>
    </citation>
    <scope>NUCLEOTIDE SEQUENCE</scope>
    <source>
        <strain evidence="3">IBT 19713</strain>
    </source>
</reference>
<keyword evidence="2" id="KW-1133">Transmembrane helix</keyword>
<feature type="transmembrane region" description="Helical" evidence="2">
    <location>
        <begin position="130"/>
        <end position="149"/>
    </location>
</feature>
<dbReference type="RefSeq" id="XP_058332869.1">
    <property type="nucleotide sequence ID" value="XM_058473866.1"/>
</dbReference>
<name>A0A9W9TSP0_9EURO</name>
<feature type="transmembrane region" description="Helical" evidence="2">
    <location>
        <begin position="39"/>
        <end position="58"/>
    </location>
</feature>
<gene>
    <name evidence="3" type="ORF">N7468_004569</name>
</gene>
<feature type="transmembrane region" description="Helical" evidence="2">
    <location>
        <begin position="320"/>
        <end position="339"/>
    </location>
</feature>
<protein>
    <submittedName>
        <fullName evidence="3">Uncharacterized protein</fullName>
    </submittedName>
</protein>
<evidence type="ECO:0000313" key="4">
    <source>
        <dbReference type="Proteomes" id="UP001150941"/>
    </source>
</evidence>
<dbReference type="AlphaFoldDB" id="A0A9W9TSP0"/>
<comment type="caution">
    <text evidence="3">The sequence shown here is derived from an EMBL/GenBank/DDBJ whole genome shotgun (WGS) entry which is preliminary data.</text>
</comment>
<accession>A0A9W9TSP0</accession>
<keyword evidence="2" id="KW-0812">Transmembrane</keyword>
<sequence length="345" mass="37350">MASKKEQSETAVTPRGARDSRRADSDSFQLSRTACAARFLLVLFASLLLSTLFFSLTASLNRDDLAIISKHLEGWEEVAGLLSWRAVEIGLSWGLGFDIMTDRDVASFLFLTHLPTYSLLYFFYGVRPTSILVSFAITILSTVIPFTYLRKPASVHDLSHAPSGSVANRTILQDRLTTLYTSFAATSIFSVIIYVCYSTWLPAQLVVHFESIPDITAASSGAAGLFGLYLTLIPAGFAIRDFLFVSSAGRSSNAGEPQHPVSREGEYLITAIYRKTWGRLSAKTQVLVSRTFILAAAVLINSTVQIAGTIRGVSAQGASVWGAVWALATVVVGALFGWIEAAEGV</sequence>
<dbReference type="EMBL" id="JAPQKS010000003">
    <property type="protein sequence ID" value="KAJ5239950.1"/>
    <property type="molecule type" value="Genomic_DNA"/>
</dbReference>
<evidence type="ECO:0000313" key="3">
    <source>
        <dbReference type="EMBL" id="KAJ5239950.1"/>
    </source>
</evidence>
<organism evidence="3 4">
    <name type="scientific">Penicillium chermesinum</name>
    <dbReference type="NCBI Taxonomy" id="63820"/>
    <lineage>
        <taxon>Eukaryota</taxon>
        <taxon>Fungi</taxon>
        <taxon>Dikarya</taxon>
        <taxon>Ascomycota</taxon>
        <taxon>Pezizomycotina</taxon>
        <taxon>Eurotiomycetes</taxon>
        <taxon>Eurotiomycetidae</taxon>
        <taxon>Eurotiales</taxon>
        <taxon>Aspergillaceae</taxon>
        <taxon>Penicillium</taxon>
    </lineage>
</organism>
<feature type="transmembrane region" description="Helical" evidence="2">
    <location>
        <begin position="287"/>
        <end position="308"/>
    </location>
</feature>
<dbReference type="Proteomes" id="UP001150941">
    <property type="component" value="Unassembled WGS sequence"/>
</dbReference>
<proteinExistence type="predicted"/>
<feature type="transmembrane region" description="Helical" evidence="2">
    <location>
        <begin position="220"/>
        <end position="243"/>
    </location>
</feature>
<keyword evidence="4" id="KW-1185">Reference proteome</keyword>
<dbReference type="OrthoDB" id="5394254at2759"/>
<reference evidence="3" key="1">
    <citation type="submission" date="2022-11" db="EMBL/GenBank/DDBJ databases">
        <authorList>
            <person name="Petersen C."/>
        </authorList>
    </citation>
    <scope>NUCLEOTIDE SEQUENCE</scope>
    <source>
        <strain evidence="3">IBT 19713</strain>
    </source>
</reference>
<evidence type="ECO:0000256" key="2">
    <source>
        <dbReference type="SAM" id="Phobius"/>
    </source>
</evidence>